<evidence type="ECO:0000313" key="1">
    <source>
        <dbReference type="EMBL" id="SDD41413.1"/>
    </source>
</evidence>
<dbReference type="AlphaFoldDB" id="A0A1G6UJC6"/>
<dbReference type="STRING" id="530584.SAMN05421630_10893"/>
<dbReference type="Proteomes" id="UP000199494">
    <property type="component" value="Unassembled WGS sequence"/>
</dbReference>
<dbReference type="Pfam" id="PF01042">
    <property type="entry name" value="Ribonuc_L-PSP"/>
    <property type="match status" value="1"/>
</dbReference>
<dbReference type="SUPFAM" id="SSF55298">
    <property type="entry name" value="YjgF-like"/>
    <property type="match status" value="1"/>
</dbReference>
<proteinExistence type="predicted"/>
<dbReference type="CDD" id="cd00448">
    <property type="entry name" value="YjgF_YER057c_UK114_family"/>
    <property type="match status" value="1"/>
</dbReference>
<reference evidence="1 2" key="1">
    <citation type="submission" date="2016-10" db="EMBL/GenBank/DDBJ databases">
        <authorList>
            <person name="de Groot N.N."/>
        </authorList>
    </citation>
    <scope>NUCLEOTIDE SEQUENCE [LARGE SCALE GENOMIC DNA]</scope>
    <source>
        <strain evidence="1 2">CGMCC 4.5506</strain>
    </source>
</reference>
<organism evidence="1 2">
    <name type="scientific">Prauserella marina</name>
    <dbReference type="NCBI Taxonomy" id="530584"/>
    <lineage>
        <taxon>Bacteria</taxon>
        <taxon>Bacillati</taxon>
        <taxon>Actinomycetota</taxon>
        <taxon>Actinomycetes</taxon>
        <taxon>Pseudonocardiales</taxon>
        <taxon>Pseudonocardiaceae</taxon>
        <taxon>Prauserella</taxon>
    </lineage>
</organism>
<gene>
    <name evidence="1" type="ORF">SAMN05421630_10893</name>
</gene>
<dbReference type="PANTHER" id="PTHR11803:SF39">
    <property type="entry name" value="2-IMINOBUTANOATE_2-IMINOPROPANOATE DEAMINASE"/>
    <property type="match status" value="1"/>
</dbReference>
<dbReference type="GO" id="GO:0005829">
    <property type="term" value="C:cytosol"/>
    <property type="evidence" value="ECO:0007669"/>
    <property type="project" value="TreeGrafter"/>
</dbReference>
<dbReference type="PANTHER" id="PTHR11803">
    <property type="entry name" value="2-IMINOBUTANOATE/2-IMINOPROPANOATE DEAMINASE RIDA"/>
    <property type="match status" value="1"/>
</dbReference>
<dbReference type="InterPro" id="IPR035959">
    <property type="entry name" value="RutC-like_sf"/>
</dbReference>
<evidence type="ECO:0000313" key="2">
    <source>
        <dbReference type="Proteomes" id="UP000199494"/>
    </source>
</evidence>
<accession>A0A1G6UJC6</accession>
<keyword evidence="2" id="KW-1185">Reference proteome</keyword>
<dbReference type="GO" id="GO:0019239">
    <property type="term" value="F:deaminase activity"/>
    <property type="evidence" value="ECO:0007669"/>
    <property type="project" value="TreeGrafter"/>
</dbReference>
<dbReference type="EMBL" id="FMZE01000008">
    <property type="protein sequence ID" value="SDD41413.1"/>
    <property type="molecule type" value="Genomic_DNA"/>
</dbReference>
<name>A0A1G6UJC6_9PSEU</name>
<dbReference type="InterPro" id="IPR006175">
    <property type="entry name" value="YjgF/YER057c/UK114"/>
</dbReference>
<protein>
    <submittedName>
        <fullName evidence="1">2-iminobutanoate/2-iminopropanoate deaminase</fullName>
    </submittedName>
</protein>
<dbReference type="Gene3D" id="3.30.1330.40">
    <property type="entry name" value="RutC-like"/>
    <property type="match status" value="1"/>
</dbReference>
<sequence length="96" mass="10437">MSGQASVDNGVIVTGTFEQEMRRSIENVRAVLARGGLSLGDVVKVNAYVQNSGDVPEFNRIYREYFTPPLPARTTIANCLGDRIKFEIDVVAFGGA</sequence>